<protein>
    <recommendedName>
        <fullName evidence="3">Right handed beta helix domain-containing protein</fullName>
    </recommendedName>
</protein>
<proteinExistence type="predicted"/>
<dbReference type="AlphaFoldDB" id="A0A2P1PSZ9"/>
<reference evidence="1 2" key="2">
    <citation type="submission" date="2018-03" db="EMBL/GenBank/DDBJ databases">
        <authorList>
            <person name="Keele B.F."/>
        </authorList>
    </citation>
    <scope>NUCLEOTIDE SEQUENCE [LARGE SCALE GENOMIC DNA]</scope>
    <source>
        <strain evidence="1 2">D13</strain>
    </source>
</reference>
<reference evidence="1 2" key="1">
    <citation type="submission" date="2018-03" db="EMBL/GenBank/DDBJ databases">
        <title>Ahniella affigens gen. nov., sp. nov., a gammaproteobacterium isolated from sandy soil near a stream.</title>
        <authorList>
            <person name="Ko Y."/>
            <person name="Kim J.-H."/>
        </authorList>
    </citation>
    <scope>NUCLEOTIDE SEQUENCE [LARGE SCALE GENOMIC DNA]</scope>
    <source>
        <strain evidence="1 2">D13</strain>
    </source>
</reference>
<gene>
    <name evidence="1" type="ORF">C7S18_12470</name>
</gene>
<dbReference type="KEGG" id="xba:C7S18_12470"/>
<keyword evidence="2" id="KW-1185">Reference proteome</keyword>
<dbReference type="EMBL" id="CP027860">
    <property type="protein sequence ID" value="AVP97964.1"/>
    <property type="molecule type" value="Genomic_DNA"/>
</dbReference>
<organism evidence="1 2">
    <name type="scientific">Ahniella affigens</name>
    <dbReference type="NCBI Taxonomy" id="2021234"/>
    <lineage>
        <taxon>Bacteria</taxon>
        <taxon>Pseudomonadati</taxon>
        <taxon>Pseudomonadota</taxon>
        <taxon>Gammaproteobacteria</taxon>
        <taxon>Lysobacterales</taxon>
        <taxon>Rhodanobacteraceae</taxon>
        <taxon>Ahniella</taxon>
    </lineage>
</organism>
<name>A0A2P1PSZ9_9GAMM</name>
<dbReference type="InterPro" id="IPR059226">
    <property type="entry name" value="Choice_anch_Q_dom"/>
</dbReference>
<evidence type="ECO:0000313" key="1">
    <source>
        <dbReference type="EMBL" id="AVP97964.1"/>
    </source>
</evidence>
<sequence>MTNGNDSGSGSLRDALINAGAGDLIVFEASVAQVNVTSGSLPIEDSLEIRGNSPQTKIVRVPGSPEFPLMTVTGPSTVTLNRLDLRGGESSGVTDAATAVLANNLGSGSLQIFNSIIADNGANAGSSASAIFVGNGTLQMERTQVRNNLSKTRGAVQVRGQNLFIRSSLFFANRVGDTSGFRDIWYVNLDAGGTRVVSMENTTFRSDSNSGGSIWIEEAVNAVTNIFLTHSTFSREPNRSGMDFFTLGNSLGQSTLTVANCIFEGGEPTGNIARTSQGGNAFFGLRPAWAQPNDIEGLAFLDVPEQLFLRDLGGNVPVAIFQDNSLMIDTTSQCAGMTQDARGVTRPIDGNNDQIALCDPGAYEAGPKLLGNGFE</sequence>
<dbReference type="InterPro" id="IPR011050">
    <property type="entry name" value="Pectin_lyase_fold/virulence"/>
</dbReference>
<evidence type="ECO:0008006" key="3">
    <source>
        <dbReference type="Google" id="ProtNLM"/>
    </source>
</evidence>
<dbReference type="Proteomes" id="UP000241074">
    <property type="component" value="Chromosome"/>
</dbReference>
<dbReference type="NCBIfam" id="NF041518">
    <property type="entry name" value="choice_anch_Q"/>
    <property type="match status" value="1"/>
</dbReference>
<dbReference type="SUPFAM" id="SSF51126">
    <property type="entry name" value="Pectin lyase-like"/>
    <property type="match status" value="1"/>
</dbReference>
<evidence type="ECO:0000313" key="2">
    <source>
        <dbReference type="Proteomes" id="UP000241074"/>
    </source>
</evidence>
<accession>A0A2P1PSZ9</accession>